<dbReference type="InterPro" id="IPR008220">
    <property type="entry name" value="HAT_MetX-like"/>
</dbReference>
<dbReference type="PIRSF" id="PIRSF000443">
    <property type="entry name" value="Homoser_Ac_trans"/>
    <property type="match status" value="1"/>
</dbReference>
<organism evidence="5 6">
    <name type="scientific">Nocardia terpenica</name>
    <dbReference type="NCBI Taxonomy" id="455432"/>
    <lineage>
        <taxon>Bacteria</taxon>
        <taxon>Bacillati</taxon>
        <taxon>Actinomycetota</taxon>
        <taxon>Actinomycetes</taxon>
        <taxon>Mycobacteriales</taxon>
        <taxon>Nocardiaceae</taxon>
        <taxon>Nocardia</taxon>
    </lineage>
</organism>
<evidence type="ECO:0000256" key="1">
    <source>
        <dbReference type="ARBA" id="ARBA00022679"/>
    </source>
</evidence>
<dbReference type="Gene3D" id="3.40.50.1820">
    <property type="entry name" value="alpha/beta hydrolase"/>
    <property type="match status" value="1"/>
</dbReference>
<keyword evidence="2" id="KW-0012">Acyltransferase</keyword>
<evidence type="ECO:0000256" key="2">
    <source>
        <dbReference type="HAMAP-Rule" id="MF_00296"/>
    </source>
</evidence>
<dbReference type="NCBIfam" id="TIGR01392">
    <property type="entry name" value="homoserO_Ac_trn"/>
    <property type="match status" value="1"/>
</dbReference>
<dbReference type="NCBIfam" id="NF001209">
    <property type="entry name" value="PRK00175.1"/>
    <property type="match status" value="1"/>
</dbReference>
<feature type="binding site" evidence="2">
    <location>
        <position position="235"/>
    </location>
    <ligand>
        <name>substrate</name>
    </ligand>
</feature>
<dbReference type="GO" id="GO:0005737">
    <property type="term" value="C:cytoplasm"/>
    <property type="evidence" value="ECO:0007669"/>
    <property type="project" value="UniProtKB-SubCell"/>
</dbReference>
<dbReference type="GO" id="GO:0009086">
    <property type="term" value="P:methionine biosynthetic process"/>
    <property type="evidence" value="ECO:0007669"/>
    <property type="project" value="UniProtKB-UniRule"/>
</dbReference>
<dbReference type="PANTHER" id="PTHR32268">
    <property type="entry name" value="HOMOSERINE O-ACETYLTRANSFERASE"/>
    <property type="match status" value="1"/>
</dbReference>
<comment type="similarity">
    <text evidence="2">Belongs to the AB hydrolase superfamily. MetX family.</text>
</comment>
<keyword evidence="2" id="KW-0028">Amino-acid biosynthesis</keyword>
<evidence type="ECO:0000256" key="3">
    <source>
        <dbReference type="PIRSR" id="PIRSR000443-1"/>
    </source>
</evidence>
<dbReference type="RefSeq" id="WP_098693083.1">
    <property type="nucleotide sequence ID" value="NZ_CP023778.1"/>
</dbReference>
<keyword evidence="2" id="KW-0486">Methionine biosynthesis</keyword>
<accession>A0A291RE18</accession>
<dbReference type="GeneID" id="88357004"/>
<keyword evidence="2" id="KW-0963">Cytoplasm</keyword>
<dbReference type="InterPro" id="IPR029058">
    <property type="entry name" value="AB_hydrolase_fold"/>
</dbReference>
<dbReference type="UniPathway" id="UPA00051">
    <property type="reaction ID" value="UER00074"/>
</dbReference>
<comment type="subunit">
    <text evidence="2">Homodimer.</text>
</comment>
<dbReference type="HAMAP" id="MF_00296">
    <property type="entry name" value="MetX_acyltransf"/>
    <property type="match status" value="1"/>
</dbReference>
<dbReference type="AlphaFoldDB" id="A0A291RE18"/>
<dbReference type="EMBL" id="CP023778">
    <property type="protein sequence ID" value="ATL65851.1"/>
    <property type="molecule type" value="Genomic_DNA"/>
</dbReference>
<comment type="caution">
    <text evidence="2">Lacks conserved residue(s) required for the propagation of feature annotation.</text>
</comment>
<comment type="catalytic activity">
    <reaction evidence="2">
        <text>L-homoserine + acetyl-CoA = O-acetyl-L-homoserine + CoA</text>
        <dbReference type="Rhea" id="RHEA:13701"/>
        <dbReference type="ChEBI" id="CHEBI:57287"/>
        <dbReference type="ChEBI" id="CHEBI:57288"/>
        <dbReference type="ChEBI" id="CHEBI:57476"/>
        <dbReference type="ChEBI" id="CHEBI:57716"/>
        <dbReference type="EC" id="2.3.1.31"/>
    </reaction>
</comment>
<feature type="active site" evidence="2 3">
    <location>
        <position position="328"/>
    </location>
</feature>
<feature type="active site" description="Nucleophile" evidence="2 3">
    <location>
        <position position="165"/>
    </location>
</feature>
<protein>
    <recommendedName>
        <fullName evidence="2">Homoserine O-acetyltransferase</fullName>
        <shortName evidence="2">HAT</shortName>
        <ecNumber evidence="2">2.3.1.31</ecNumber>
    </recommendedName>
    <alternativeName>
        <fullName evidence="2">Homoserine transacetylase</fullName>
        <shortName evidence="2">HTA</shortName>
    </alternativeName>
</protein>
<evidence type="ECO:0000313" key="6">
    <source>
        <dbReference type="Proteomes" id="UP000221961"/>
    </source>
</evidence>
<comment type="function">
    <text evidence="2">Transfers an acetyl group from acetyl-CoA to L-homoserine, forming acetyl-L-homoserine.</text>
</comment>
<sequence>MTVSIESSTSRSAAATLLPPPNGRLDTIDIGDLRLENGAVLPDVSLAMQRWGELSPELDNIVLVEHALTGDSHVVGAPDELHPLPGWWDGIVGPGAPLDTDEWCVIATNVLGGCKGSTGPASLAPDGKPWGARFPEISIRDQVNAEVRLLDRLGIDRLAAVVGGSMGGMRVLEWIVGHPDRMDAALVLAVGARATADQIGTQTTQIAAIKADPDWQGGDYHGTGRTPATGMGIARRIAHLTYRTEFELDHRFENNAQGAENPWDGGRYAVQSYLEYQAEKLVARFDPATYVLLTEAMNRHDIGRGRGGVAAALAATPVPCIVGGVDSDRLYPLRTQQELADLLPGCKGLEVVRSRDGHDGFLTETEAVGKLLGETMDLARTARRLRT</sequence>
<dbReference type="KEGG" id="ntp:CRH09_06115"/>
<gene>
    <name evidence="2" type="primary">metXA</name>
    <name evidence="5" type="ORF">CRH09_06115</name>
</gene>
<dbReference type="PANTHER" id="PTHR32268:SF11">
    <property type="entry name" value="HOMOSERINE O-ACETYLTRANSFERASE"/>
    <property type="match status" value="1"/>
</dbReference>
<evidence type="ECO:0000313" key="5">
    <source>
        <dbReference type="EMBL" id="ATL65851.1"/>
    </source>
</evidence>
<comment type="pathway">
    <text evidence="2">Amino-acid biosynthesis; L-methionine biosynthesis via de novo pathway; O-acetyl-L-homoserine from L-homoserine: step 1/1.</text>
</comment>
<comment type="subcellular location">
    <subcellularLocation>
        <location evidence="2">Cytoplasm</location>
    </subcellularLocation>
</comment>
<dbReference type="Pfam" id="PF00561">
    <property type="entry name" value="Abhydrolase_1"/>
    <property type="match status" value="1"/>
</dbReference>
<feature type="domain" description="AB hydrolase-1" evidence="4">
    <location>
        <begin position="61"/>
        <end position="364"/>
    </location>
</feature>
<dbReference type="GO" id="GO:0004414">
    <property type="term" value="F:homoserine O-acetyltransferase activity"/>
    <property type="evidence" value="ECO:0007669"/>
    <property type="project" value="UniProtKB-UniRule"/>
</dbReference>
<feature type="binding site" evidence="2">
    <location>
        <position position="359"/>
    </location>
    <ligand>
        <name>substrate</name>
    </ligand>
</feature>
<dbReference type="SUPFAM" id="SSF53474">
    <property type="entry name" value="alpha/beta-Hydrolases"/>
    <property type="match status" value="1"/>
</dbReference>
<reference evidence="5 6" key="1">
    <citation type="submission" date="2017-10" db="EMBL/GenBank/DDBJ databases">
        <title>Comparative genomics between pathogenic Norcardia.</title>
        <authorList>
            <person name="Zeng L."/>
        </authorList>
    </citation>
    <scope>NUCLEOTIDE SEQUENCE [LARGE SCALE GENOMIC DNA]</scope>
    <source>
        <strain evidence="5 6">NC_YFY_NT001</strain>
    </source>
</reference>
<feature type="active site" evidence="2 3">
    <location>
        <position position="358"/>
    </location>
</feature>
<dbReference type="InterPro" id="IPR000073">
    <property type="entry name" value="AB_hydrolase_1"/>
</dbReference>
<dbReference type="GO" id="GO:0009092">
    <property type="term" value="P:homoserine metabolic process"/>
    <property type="evidence" value="ECO:0007669"/>
    <property type="project" value="TreeGrafter"/>
</dbReference>
<evidence type="ECO:0000259" key="4">
    <source>
        <dbReference type="Pfam" id="PF00561"/>
    </source>
</evidence>
<dbReference type="EC" id="2.3.1.31" evidence="2"/>
<dbReference type="Proteomes" id="UP000221961">
    <property type="component" value="Chromosome"/>
</dbReference>
<proteinExistence type="inferred from homology"/>
<keyword evidence="1 2" id="KW-0808">Transferase</keyword>
<name>A0A291RE18_9NOCA</name>